<accession>R4KAV3</accession>
<proteinExistence type="predicted"/>
<evidence type="ECO:0000313" key="1">
    <source>
        <dbReference type="EMBL" id="AGK97644.1"/>
    </source>
</evidence>
<dbReference type="Proteomes" id="UP000013523">
    <property type="component" value="Chromosome"/>
</dbReference>
<protein>
    <submittedName>
        <fullName evidence="1">Uncharacterized protein</fullName>
    </submittedName>
</protein>
<dbReference type="HOGENOM" id="CLU_2631942_0_0_9"/>
<sequence>MNYYPGKEELYIQAMLEECQCDNLWVEEGILYNNVIGFDLDLVEKMEIDIIACKIAFLLSTDEIYVVDFKNETIIRA</sequence>
<dbReference type="eggNOG" id="ENOG50302SF">
    <property type="taxonomic scope" value="Bacteria"/>
</dbReference>
<dbReference type="STRING" id="86416.Clopa_2806"/>
<keyword evidence="2" id="KW-1185">Reference proteome</keyword>
<dbReference type="RefSeq" id="WP_015615938.1">
    <property type="nucleotide sequence ID" value="NC_021182.1"/>
</dbReference>
<dbReference type="PATRIC" id="fig|86416.3.peg.2791"/>
<dbReference type="AlphaFoldDB" id="R4KAV3"/>
<dbReference type="KEGG" id="cpas:Clopa_2806"/>
<dbReference type="EMBL" id="CP003261">
    <property type="protein sequence ID" value="AGK97644.1"/>
    <property type="molecule type" value="Genomic_DNA"/>
</dbReference>
<evidence type="ECO:0000313" key="2">
    <source>
        <dbReference type="Proteomes" id="UP000013523"/>
    </source>
</evidence>
<gene>
    <name evidence="1" type="ORF">Clopa_2806</name>
</gene>
<name>R4KAV3_CLOPA</name>
<reference evidence="1 2" key="1">
    <citation type="submission" date="2012-01" db="EMBL/GenBank/DDBJ databases">
        <title>Complete sequence of chromosome of Clostridium pasteurianum BC1.</title>
        <authorList>
            <consortium name="US DOE Joint Genome Institute"/>
            <person name="Lucas S."/>
            <person name="Han J."/>
            <person name="Lapidus A."/>
            <person name="Cheng J.-F."/>
            <person name="Goodwin L."/>
            <person name="Pitluck S."/>
            <person name="Peters L."/>
            <person name="Mikhailova N."/>
            <person name="Teshima H."/>
            <person name="Detter J.C."/>
            <person name="Han C."/>
            <person name="Tapia R."/>
            <person name="Land M."/>
            <person name="Hauser L."/>
            <person name="Kyrpides N."/>
            <person name="Ivanova N."/>
            <person name="Pagani I."/>
            <person name="Dunn J."/>
            <person name="Taghavi S."/>
            <person name="Francis A."/>
            <person name="van der Lelie D."/>
            <person name="Woyke T."/>
        </authorList>
    </citation>
    <scope>NUCLEOTIDE SEQUENCE [LARGE SCALE GENOMIC DNA]</scope>
    <source>
        <strain evidence="1 2">BC1</strain>
    </source>
</reference>
<organism evidence="1 2">
    <name type="scientific">Clostridium pasteurianum BC1</name>
    <dbReference type="NCBI Taxonomy" id="86416"/>
    <lineage>
        <taxon>Bacteria</taxon>
        <taxon>Bacillati</taxon>
        <taxon>Bacillota</taxon>
        <taxon>Clostridia</taxon>
        <taxon>Eubacteriales</taxon>
        <taxon>Clostridiaceae</taxon>
        <taxon>Clostridium</taxon>
    </lineage>
</organism>